<dbReference type="InterPro" id="IPR011577">
    <property type="entry name" value="Cyt_b561_bac/Ni-Hgenase"/>
</dbReference>
<evidence type="ECO:0000256" key="2">
    <source>
        <dbReference type="ARBA" id="ARBA00004651"/>
    </source>
</evidence>
<dbReference type="STRING" id="53254.SAMN05660750_04029"/>
<dbReference type="Proteomes" id="UP000190130">
    <property type="component" value="Unassembled WGS sequence"/>
</dbReference>
<evidence type="ECO:0000256" key="11">
    <source>
        <dbReference type="ARBA" id="ARBA00023136"/>
    </source>
</evidence>
<keyword evidence="9 13" id="KW-1133">Transmembrane helix</keyword>
<evidence type="ECO:0000256" key="6">
    <source>
        <dbReference type="ARBA" id="ARBA00022692"/>
    </source>
</evidence>
<keyword evidence="11 13" id="KW-0472">Membrane</keyword>
<evidence type="ECO:0000256" key="3">
    <source>
        <dbReference type="ARBA" id="ARBA00022448"/>
    </source>
</evidence>
<evidence type="ECO:0000313" key="15">
    <source>
        <dbReference type="EMBL" id="KQK30795.1"/>
    </source>
</evidence>
<dbReference type="GO" id="GO:0020037">
    <property type="term" value="F:heme binding"/>
    <property type="evidence" value="ECO:0007669"/>
    <property type="project" value="TreeGrafter"/>
</dbReference>
<evidence type="ECO:0000256" key="9">
    <source>
        <dbReference type="ARBA" id="ARBA00022989"/>
    </source>
</evidence>
<evidence type="ECO:0000256" key="10">
    <source>
        <dbReference type="ARBA" id="ARBA00023004"/>
    </source>
</evidence>
<feature type="transmembrane region" description="Helical" evidence="13">
    <location>
        <begin position="93"/>
        <end position="111"/>
    </location>
</feature>
<evidence type="ECO:0000313" key="18">
    <source>
        <dbReference type="Proteomes" id="UP000190130"/>
    </source>
</evidence>
<evidence type="ECO:0000256" key="1">
    <source>
        <dbReference type="ARBA" id="ARBA00001970"/>
    </source>
</evidence>
<feature type="domain" description="Cytochrome b561 bacterial/Ni-hydrogenase" evidence="14">
    <location>
        <begin position="9"/>
        <end position="175"/>
    </location>
</feature>
<reference evidence="16 18" key="2">
    <citation type="submission" date="2017-02" db="EMBL/GenBank/DDBJ databases">
        <authorList>
            <person name="Peterson S.W."/>
        </authorList>
    </citation>
    <scope>NUCLEOTIDE SEQUENCE [LARGE SCALE GENOMIC DNA]</scope>
    <source>
        <strain evidence="16 18">DSM 9653</strain>
    </source>
</reference>
<name>A0A0Q3KMB7_9HYPH</name>
<evidence type="ECO:0000313" key="16">
    <source>
        <dbReference type="EMBL" id="SKC07676.1"/>
    </source>
</evidence>
<evidence type="ECO:0000256" key="7">
    <source>
        <dbReference type="ARBA" id="ARBA00022723"/>
    </source>
</evidence>
<keyword evidence="6 13" id="KW-0812">Transmembrane</keyword>
<accession>A0A0Q3KMB7</accession>
<comment type="cofactor">
    <cofactor evidence="1">
        <name>heme b</name>
        <dbReference type="ChEBI" id="CHEBI:60344"/>
    </cofactor>
</comment>
<dbReference type="GO" id="GO:0046872">
    <property type="term" value="F:metal ion binding"/>
    <property type="evidence" value="ECO:0007669"/>
    <property type="project" value="UniProtKB-KW"/>
</dbReference>
<organism evidence="15 17">
    <name type="scientific">Bosea thiooxidans</name>
    <dbReference type="NCBI Taxonomy" id="53254"/>
    <lineage>
        <taxon>Bacteria</taxon>
        <taxon>Pseudomonadati</taxon>
        <taxon>Pseudomonadota</taxon>
        <taxon>Alphaproteobacteria</taxon>
        <taxon>Hyphomicrobiales</taxon>
        <taxon>Boseaceae</taxon>
        <taxon>Bosea</taxon>
    </lineage>
</organism>
<dbReference type="OrthoDB" id="7280471at2"/>
<dbReference type="GO" id="GO:0022904">
    <property type="term" value="P:respiratory electron transport chain"/>
    <property type="evidence" value="ECO:0007669"/>
    <property type="project" value="InterPro"/>
</dbReference>
<keyword evidence="8" id="KW-0249">Electron transport</keyword>
<proteinExistence type="inferred from homology"/>
<evidence type="ECO:0000256" key="13">
    <source>
        <dbReference type="SAM" id="Phobius"/>
    </source>
</evidence>
<comment type="subcellular location">
    <subcellularLocation>
        <location evidence="2">Cell membrane</location>
        <topology evidence="2">Multi-pass membrane protein</topology>
    </subcellularLocation>
</comment>
<feature type="transmembrane region" description="Helical" evidence="13">
    <location>
        <begin position="47"/>
        <end position="67"/>
    </location>
</feature>
<feature type="transmembrane region" description="Helical" evidence="13">
    <location>
        <begin position="12"/>
        <end position="32"/>
    </location>
</feature>
<sequence length="181" mass="20234">MLHNPDQARYDTASIAFHWLTAMLVLLLWLMAQSEALLPREWRHGMWSFHITAGAILVLVYCARLLWLTSSAIRPASVNDGALRLAEQAAHGLLYALLAATLVLGIVNVAVRGWDLFGLLQIPGFAPEDRPLRRSINGWHELAANVLLSLAAGHALAALYHQFVRRDGALKRMWFARRRAP</sequence>
<dbReference type="GO" id="GO:0005886">
    <property type="term" value="C:plasma membrane"/>
    <property type="evidence" value="ECO:0007669"/>
    <property type="project" value="UniProtKB-SubCell"/>
</dbReference>
<dbReference type="PANTHER" id="PTHR30529:SF1">
    <property type="entry name" value="CYTOCHROME B561 HOMOLOG 2"/>
    <property type="match status" value="1"/>
</dbReference>
<dbReference type="AlphaFoldDB" id="A0A0Q3KMB7"/>
<evidence type="ECO:0000256" key="12">
    <source>
        <dbReference type="ARBA" id="ARBA00037975"/>
    </source>
</evidence>
<dbReference type="InterPro" id="IPR016174">
    <property type="entry name" value="Di-haem_cyt_TM"/>
</dbReference>
<reference evidence="15 17" key="1">
    <citation type="submission" date="2015-10" db="EMBL/GenBank/DDBJ databases">
        <title>Draft genome of Bosea thiooxidans.</title>
        <authorList>
            <person name="Wang X."/>
        </authorList>
    </citation>
    <scope>NUCLEOTIDE SEQUENCE [LARGE SCALE GENOMIC DNA]</scope>
    <source>
        <strain evidence="15 17">CGMCC 9174</strain>
    </source>
</reference>
<dbReference type="EMBL" id="FUYX01000013">
    <property type="protein sequence ID" value="SKC07676.1"/>
    <property type="molecule type" value="Genomic_DNA"/>
</dbReference>
<evidence type="ECO:0000256" key="4">
    <source>
        <dbReference type="ARBA" id="ARBA00022475"/>
    </source>
</evidence>
<evidence type="ECO:0000313" key="17">
    <source>
        <dbReference type="Proteomes" id="UP000051562"/>
    </source>
</evidence>
<evidence type="ECO:0000256" key="8">
    <source>
        <dbReference type="ARBA" id="ARBA00022982"/>
    </source>
</evidence>
<keyword evidence="4" id="KW-1003">Cell membrane</keyword>
<dbReference type="PANTHER" id="PTHR30529">
    <property type="entry name" value="CYTOCHROME B561"/>
    <property type="match status" value="1"/>
</dbReference>
<comment type="similarity">
    <text evidence="12">Belongs to the cytochrome b561 family.</text>
</comment>
<keyword evidence="17" id="KW-1185">Reference proteome</keyword>
<evidence type="ECO:0000256" key="5">
    <source>
        <dbReference type="ARBA" id="ARBA00022617"/>
    </source>
</evidence>
<dbReference type="InterPro" id="IPR052168">
    <property type="entry name" value="Cytochrome_b561_oxidase"/>
</dbReference>
<gene>
    <name evidence="15" type="ORF">ARD30_12695</name>
    <name evidence="16" type="ORF">SAMN05660750_04029</name>
</gene>
<dbReference type="Pfam" id="PF01292">
    <property type="entry name" value="Ni_hydr_CYTB"/>
    <property type="match status" value="1"/>
</dbReference>
<dbReference type="EMBL" id="LMAR01000033">
    <property type="protein sequence ID" value="KQK30795.1"/>
    <property type="molecule type" value="Genomic_DNA"/>
</dbReference>
<dbReference type="SUPFAM" id="SSF81342">
    <property type="entry name" value="Transmembrane di-heme cytochromes"/>
    <property type="match status" value="1"/>
</dbReference>
<dbReference type="GO" id="GO:0009055">
    <property type="term" value="F:electron transfer activity"/>
    <property type="evidence" value="ECO:0007669"/>
    <property type="project" value="InterPro"/>
</dbReference>
<keyword evidence="10" id="KW-0408">Iron</keyword>
<keyword evidence="5" id="KW-0349">Heme</keyword>
<dbReference type="Proteomes" id="UP000051562">
    <property type="component" value="Unassembled WGS sequence"/>
</dbReference>
<feature type="transmembrane region" description="Helical" evidence="13">
    <location>
        <begin position="142"/>
        <end position="163"/>
    </location>
</feature>
<dbReference type="RefSeq" id="WP_055727956.1">
    <property type="nucleotide sequence ID" value="NZ_FUYX01000013.1"/>
</dbReference>
<keyword evidence="3" id="KW-0813">Transport</keyword>
<keyword evidence="7" id="KW-0479">Metal-binding</keyword>
<protein>
    <submittedName>
        <fullName evidence="16">Cytochrome b561</fullName>
    </submittedName>
</protein>
<evidence type="ECO:0000259" key="14">
    <source>
        <dbReference type="Pfam" id="PF01292"/>
    </source>
</evidence>